<sequence length="211" mass="24646">MAQNIWHVLLWLGIVWPSLCIDVDMESEFPEDRWIFRQSHQEGRGPGDLACANTRPSAKDIVRRFYAILPYFDKDHTNTAFLHKFRGTIYSMSDSEDMLDREAGFYAAVLTPLVFLQQYRDTWCLLERFHRAIRLYQISHPTEKRSALKLLQNLRAVNQKIRGFIFELPGPEQVTRSTPPPEAEEDETLHDKKDIRYLKELIKNLGLALIG</sequence>
<dbReference type="KEGG" id="tnl:113499979"/>
<accession>A0A7E5W6Y5</accession>
<evidence type="ECO:0000313" key="3">
    <source>
        <dbReference type="RefSeq" id="XP_026736410.1"/>
    </source>
</evidence>
<reference evidence="3" key="1">
    <citation type="submission" date="2025-08" db="UniProtKB">
        <authorList>
            <consortium name="RefSeq"/>
        </authorList>
    </citation>
    <scope>IDENTIFICATION</scope>
</reference>
<feature type="signal peptide" evidence="1">
    <location>
        <begin position="1"/>
        <end position="20"/>
    </location>
</feature>
<dbReference type="AlphaFoldDB" id="A0A7E5W6Y5"/>
<keyword evidence="2" id="KW-1185">Reference proteome</keyword>
<feature type="chain" id="PRO_5028839571" evidence="1">
    <location>
        <begin position="21"/>
        <end position="211"/>
    </location>
</feature>
<evidence type="ECO:0000256" key="1">
    <source>
        <dbReference type="SAM" id="SignalP"/>
    </source>
</evidence>
<proteinExistence type="predicted"/>
<protein>
    <submittedName>
        <fullName evidence="3">Uncharacterized protein LOC113499979 isoform X1</fullName>
    </submittedName>
</protein>
<name>A0A7E5W6Y5_TRINI</name>
<organism evidence="2 3">
    <name type="scientific">Trichoplusia ni</name>
    <name type="common">Cabbage looper</name>
    <dbReference type="NCBI Taxonomy" id="7111"/>
    <lineage>
        <taxon>Eukaryota</taxon>
        <taxon>Metazoa</taxon>
        <taxon>Ecdysozoa</taxon>
        <taxon>Arthropoda</taxon>
        <taxon>Hexapoda</taxon>
        <taxon>Insecta</taxon>
        <taxon>Pterygota</taxon>
        <taxon>Neoptera</taxon>
        <taxon>Endopterygota</taxon>
        <taxon>Lepidoptera</taxon>
        <taxon>Glossata</taxon>
        <taxon>Ditrysia</taxon>
        <taxon>Noctuoidea</taxon>
        <taxon>Noctuidae</taxon>
        <taxon>Plusiinae</taxon>
        <taxon>Trichoplusia</taxon>
    </lineage>
</organism>
<dbReference type="Proteomes" id="UP000322000">
    <property type="component" value="Chromosome 13"/>
</dbReference>
<gene>
    <name evidence="3" type="primary">LOC113499979</name>
</gene>
<dbReference type="RefSeq" id="XP_026736410.1">
    <property type="nucleotide sequence ID" value="XM_026880609.1"/>
</dbReference>
<evidence type="ECO:0000313" key="2">
    <source>
        <dbReference type="Proteomes" id="UP000322000"/>
    </source>
</evidence>
<dbReference type="GeneID" id="113499979"/>
<keyword evidence="1" id="KW-0732">Signal</keyword>
<dbReference type="InParanoid" id="A0A7E5W6Y5"/>
<dbReference type="OrthoDB" id="7426906at2759"/>